<gene>
    <name evidence="2" type="ORF">ABFY20_13900</name>
</gene>
<accession>A0AB39BD16</accession>
<dbReference type="RefSeq" id="WP_368496817.1">
    <property type="nucleotide sequence ID" value="NZ_CP162511.1"/>
</dbReference>
<feature type="domain" description="AB hydrolase-1" evidence="1">
    <location>
        <begin position="34"/>
        <end position="275"/>
    </location>
</feature>
<dbReference type="PRINTS" id="PR00412">
    <property type="entry name" value="EPOXHYDRLASE"/>
</dbReference>
<proteinExistence type="predicted"/>
<dbReference type="InterPro" id="IPR000639">
    <property type="entry name" value="Epox_hydrolase-like"/>
</dbReference>
<dbReference type="Pfam" id="PF12697">
    <property type="entry name" value="Abhydrolase_6"/>
    <property type="match status" value="1"/>
</dbReference>
<organism evidence="2">
    <name type="scientific">Herbiconiux sp. A18JL235</name>
    <dbReference type="NCBI Taxonomy" id="3152363"/>
    <lineage>
        <taxon>Bacteria</taxon>
        <taxon>Bacillati</taxon>
        <taxon>Actinomycetota</taxon>
        <taxon>Actinomycetes</taxon>
        <taxon>Micrococcales</taxon>
        <taxon>Microbacteriaceae</taxon>
        <taxon>Herbiconiux</taxon>
    </lineage>
</organism>
<dbReference type="PANTHER" id="PTHR43798:SF33">
    <property type="entry name" value="HYDROLASE, PUTATIVE (AFU_ORTHOLOGUE AFUA_2G14860)-RELATED"/>
    <property type="match status" value="1"/>
</dbReference>
<dbReference type="SUPFAM" id="SSF53474">
    <property type="entry name" value="alpha/beta-Hydrolases"/>
    <property type="match status" value="1"/>
</dbReference>
<dbReference type="InterPro" id="IPR029058">
    <property type="entry name" value="AB_hydrolase_fold"/>
</dbReference>
<dbReference type="EMBL" id="CP162511">
    <property type="protein sequence ID" value="XDI04417.1"/>
    <property type="molecule type" value="Genomic_DNA"/>
</dbReference>
<sequence>MTDASAPSPPPVPVRLATLHWGVDGARDSGGPRVLLLHGLPSAAGTWWRIASELADRGWSVTAPDLRGHGLSPRSTRYRLTDYAADVLALVPGSAGSDGGAPGAAAPTGRPWDLVVGHSLGGAVAVVAAASDPAWARRLLLIDPVLALGDDEAEQILPDLLADLHGDRLDPGALLREHPLWHVEDAVQKVNAARVVSPFVVERTLRDNAGTWQLEAPATTLAAPVHVLAADPALGASFTAEQGERMHAAASSLSYTVVDGAGHSVHRDDPARVIDEAVALLA</sequence>
<dbReference type="Gene3D" id="3.40.50.1820">
    <property type="entry name" value="alpha/beta hydrolase"/>
    <property type="match status" value="1"/>
</dbReference>
<dbReference type="GO" id="GO:0016020">
    <property type="term" value="C:membrane"/>
    <property type="evidence" value="ECO:0007669"/>
    <property type="project" value="TreeGrafter"/>
</dbReference>
<protein>
    <submittedName>
        <fullName evidence="2">Alpha/beta fold hydrolase</fullName>
    </submittedName>
</protein>
<dbReference type="InterPro" id="IPR000073">
    <property type="entry name" value="AB_hydrolase_1"/>
</dbReference>
<reference evidence="2" key="1">
    <citation type="submission" date="2024-05" db="EMBL/GenBank/DDBJ databases">
        <title>Herbiconiux sp. A18JL235.</title>
        <authorList>
            <person name="Zhang G."/>
        </authorList>
    </citation>
    <scope>NUCLEOTIDE SEQUENCE</scope>
    <source>
        <strain evidence="2">A18JL235</strain>
    </source>
</reference>
<dbReference type="GO" id="GO:0047372">
    <property type="term" value="F:monoacylglycerol lipase activity"/>
    <property type="evidence" value="ECO:0007669"/>
    <property type="project" value="TreeGrafter"/>
</dbReference>
<name>A0AB39BD16_9MICO</name>
<dbReference type="InterPro" id="IPR050266">
    <property type="entry name" value="AB_hydrolase_sf"/>
</dbReference>
<dbReference type="GO" id="GO:0046464">
    <property type="term" value="P:acylglycerol catabolic process"/>
    <property type="evidence" value="ECO:0007669"/>
    <property type="project" value="TreeGrafter"/>
</dbReference>
<dbReference type="PANTHER" id="PTHR43798">
    <property type="entry name" value="MONOACYLGLYCEROL LIPASE"/>
    <property type="match status" value="1"/>
</dbReference>
<dbReference type="AlphaFoldDB" id="A0AB39BD16"/>
<evidence type="ECO:0000259" key="1">
    <source>
        <dbReference type="Pfam" id="PF12697"/>
    </source>
</evidence>
<evidence type="ECO:0000313" key="2">
    <source>
        <dbReference type="EMBL" id="XDI04417.1"/>
    </source>
</evidence>
<keyword evidence="2" id="KW-0378">Hydrolase</keyword>